<organism evidence="2 3">
    <name type="scientific">Pleurodeles waltl</name>
    <name type="common">Iberian ribbed newt</name>
    <dbReference type="NCBI Taxonomy" id="8319"/>
    <lineage>
        <taxon>Eukaryota</taxon>
        <taxon>Metazoa</taxon>
        <taxon>Chordata</taxon>
        <taxon>Craniata</taxon>
        <taxon>Vertebrata</taxon>
        <taxon>Euteleostomi</taxon>
        <taxon>Amphibia</taxon>
        <taxon>Batrachia</taxon>
        <taxon>Caudata</taxon>
        <taxon>Salamandroidea</taxon>
        <taxon>Salamandridae</taxon>
        <taxon>Pleurodelinae</taxon>
        <taxon>Pleurodeles</taxon>
    </lineage>
</organism>
<dbReference type="AlphaFoldDB" id="A0AAV7UNY1"/>
<reference evidence="2" key="1">
    <citation type="journal article" date="2022" name="bioRxiv">
        <title>Sequencing and chromosome-scale assembly of the giantPleurodeles waltlgenome.</title>
        <authorList>
            <person name="Brown T."/>
            <person name="Elewa A."/>
            <person name="Iarovenko S."/>
            <person name="Subramanian E."/>
            <person name="Araus A.J."/>
            <person name="Petzold A."/>
            <person name="Susuki M."/>
            <person name="Suzuki K.-i.T."/>
            <person name="Hayashi T."/>
            <person name="Toyoda A."/>
            <person name="Oliveira C."/>
            <person name="Osipova E."/>
            <person name="Leigh N.D."/>
            <person name="Simon A."/>
            <person name="Yun M.H."/>
        </authorList>
    </citation>
    <scope>NUCLEOTIDE SEQUENCE</scope>
    <source>
        <strain evidence="2">20211129_DDA</strain>
        <tissue evidence="2">Liver</tissue>
    </source>
</reference>
<evidence type="ECO:0000313" key="3">
    <source>
        <dbReference type="Proteomes" id="UP001066276"/>
    </source>
</evidence>
<name>A0AAV7UNY1_PLEWA</name>
<dbReference type="EMBL" id="JANPWB010000004">
    <property type="protein sequence ID" value="KAJ1190747.1"/>
    <property type="molecule type" value="Genomic_DNA"/>
</dbReference>
<feature type="compositionally biased region" description="Basic and acidic residues" evidence="1">
    <location>
        <begin position="41"/>
        <end position="60"/>
    </location>
</feature>
<sequence>MATDVTESGAASRFCLVDDAPPGRHGNGDAGKLPGNPDIWVPERFERENGLDTGGAERQENAVGGEQRGNERTKDRERNLNSGETLEEGDQGRIEIKGRPEGRGIRHVPGGTSLNKVFMQALLEILLLIP</sequence>
<evidence type="ECO:0000313" key="2">
    <source>
        <dbReference type="EMBL" id="KAJ1190747.1"/>
    </source>
</evidence>
<evidence type="ECO:0000256" key="1">
    <source>
        <dbReference type="SAM" id="MobiDB-lite"/>
    </source>
</evidence>
<dbReference type="Proteomes" id="UP001066276">
    <property type="component" value="Chromosome 2_2"/>
</dbReference>
<gene>
    <name evidence="2" type="ORF">NDU88_000069</name>
</gene>
<comment type="caution">
    <text evidence="2">The sequence shown here is derived from an EMBL/GenBank/DDBJ whole genome shotgun (WGS) entry which is preliminary data.</text>
</comment>
<feature type="compositionally biased region" description="Basic and acidic residues" evidence="1">
    <location>
        <begin position="90"/>
        <end position="104"/>
    </location>
</feature>
<accession>A0AAV7UNY1</accession>
<feature type="compositionally biased region" description="Basic and acidic residues" evidence="1">
    <location>
        <begin position="68"/>
        <end position="79"/>
    </location>
</feature>
<proteinExistence type="predicted"/>
<protein>
    <submittedName>
        <fullName evidence="2">Uncharacterized protein</fullName>
    </submittedName>
</protein>
<feature type="region of interest" description="Disordered" evidence="1">
    <location>
        <begin position="1"/>
        <end position="106"/>
    </location>
</feature>
<keyword evidence="3" id="KW-1185">Reference proteome</keyword>